<comment type="similarity">
    <text evidence="1">Belongs to the multicopper oxidase family.</text>
</comment>
<reference evidence="11" key="1">
    <citation type="submission" date="2022-11" db="EMBL/GenBank/DDBJ databases">
        <title>Chromosomal genome sequence assembly and mating type (MAT) locus characterization of the leprose asexual lichenized fungus Lepraria neglecta (Nyl.) Erichsen.</title>
        <authorList>
            <person name="Allen J.L."/>
            <person name="Pfeffer B."/>
        </authorList>
    </citation>
    <scope>NUCLEOTIDE SEQUENCE</scope>
    <source>
        <strain evidence="11">Allen 5258</strain>
    </source>
</reference>
<evidence type="ECO:0000256" key="3">
    <source>
        <dbReference type="ARBA" id="ARBA00022737"/>
    </source>
</evidence>
<evidence type="ECO:0000256" key="5">
    <source>
        <dbReference type="ARBA" id="ARBA00023008"/>
    </source>
</evidence>
<sequence length="543" mass="59533">MSLALLLQTGLIAAASAAAFTPTLPFFLDQNPFANNFPWGGRTAHNTNPYTQSPTTGQVRSYDFTIKRGTIAPDGYQKDVMLVNGQFPGPTIEANWGDTIQVNVHNEIIGPEEGTALHWHGLLQTGSPWEDGVPAVQQCPIPPGESLQYSFKADLYGTSWYHSHYSAQYVGGLFGPMIIYGPKNADYDIDLGPILLTDYFHPQYYDLIQEVMGTDPTKFTPRSENNLINGKMDYNCSLVTDGTPCQNNAGLSKFQFTPGKKHRLRLINASAEGIQKFSIDGHNLTVMANDFVPIQPYQTQVVTLGVGQRTDVIVEANGLVNESYWMRSTISTCSATNQPDALAIIYYPRASKTLKPTSTAWVDTANECANDPLTSTTPFFPITPASDPATTITIDIGSYINATGHHLWKMNNSSFRADYNAPLLLLAKAGNTSYPNSPEWNVYNTGSNGTIRLIVNNPTPAVHPMHLHGHNMYVLAEGPGTWDGTVTNPQNPQRRDVQLLQKEGYIVVQIDADNPGVWPFHCHIAWHVSGGLYVNIIVSGAEG</sequence>
<keyword evidence="7" id="KW-0732">Signal</keyword>
<evidence type="ECO:0000256" key="4">
    <source>
        <dbReference type="ARBA" id="ARBA00023002"/>
    </source>
</evidence>
<evidence type="ECO:0000256" key="1">
    <source>
        <dbReference type="ARBA" id="ARBA00010609"/>
    </source>
</evidence>
<name>A0AAD9YZS9_9LECA</name>
<evidence type="ECO:0000256" key="6">
    <source>
        <dbReference type="ARBA" id="ARBA00023180"/>
    </source>
</evidence>
<evidence type="ECO:0000259" key="9">
    <source>
        <dbReference type="Pfam" id="PF07731"/>
    </source>
</evidence>
<keyword evidence="5" id="KW-0186">Copper</keyword>
<dbReference type="GO" id="GO:0016491">
    <property type="term" value="F:oxidoreductase activity"/>
    <property type="evidence" value="ECO:0007669"/>
    <property type="project" value="UniProtKB-KW"/>
</dbReference>
<dbReference type="InterPro" id="IPR011706">
    <property type="entry name" value="Cu-oxidase_C"/>
</dbReference>
<dbReference type="CDD" id="cd13854">
    <property type="entry name" value="CuRO_1_MaLCC_like"/>
    <property type="match status" value="1"/>
</dbReference>
<evidence type="ECO:0000256" key="7">
    <source>
        <dbReference type="SAM" id="SignalP"/>
    </source>
</evidence>
<dbReference type="GO" id="GO:0005507">
    <property type="term" value="F:copper ion binding"/>
    <property type="evidence" value="ECO:0007669"/>
    <property type="project" value="InterPro"/>
</dbReference>
<keyword evidence="12" id="KW-1185">Reference proteome</keyword>
<dbReference type="PANTHER" id="PTHR11709:SF145">
    <property type="entry name" value="LCC1"/>
    <property type="match status" value="1"/>
</dbReference>
<keyword evidence="2" id="KW-0479">Metal-binding</keyword>
<dbReference type="PANTHER" id="PTHR11709">
    <property type="entry name" value="MULTI-COPPER OXIDASE"/>
    <property type="match status" value="1"/>
</dbReference>
<dbReference type="CDD" id="cd13880">
    <property type="entry name" value="CuRO_2_MaLCC_like"/>
    <property type="match status" value="1"/>
</dbReference>
<dbReference type="InterPro" id="IPR033138">
    <property type="entry name" value="Cu_oxidase_CS"/>
</dbReference>
<comment type="caution">
    <text evidence="11">The sequence shown here is derived from an EMBL/GenBank/DDBJ whole genome shotgun (WGS) entry which is preliminary data.</text>
</comment>
<gene>
    <name evidence="11" type="ORF">OEA41_005394</name>
</gene>
<protein>
    <recommendedName>
        <fullName evidence="13">Laccase</fullName>
    </recommendedName>
</protein>
<evidence type="ECO:0000313" key="12">
    <source>
        <dbReference type="Proteomes" id="UP001276659"/>
    </source>
</evidence>
<dbReference type="Gene3D" id="2.60.40.420">
    <property type="entry name" value="Cupredoxins - blue copper proteins"/>
    <property type="match status" value="3"/>
</dbReference>
<keyword evidence="4" id="KW-0560">Oxidoreductase</keyword>
<evidence type="ECO:0008006" key="13">
    <source>
        <dbReference type="Google" id="ProtNLM"/>
    </source>
</evidence>
<evidence type="ECO:0000259" key="8">
    <source>
        <dbReference type="Pfam" id="PF00394"/>
    </source>
</evidence>
<dbReference type="InterPro" id="IPR011707">
    <property type="entry name" value="Cu-oxidase-like_N"/>
</dbReference>
<dbReference type="PROSITE" id="PS00080">
    <property type="entry name" value="MULTICOPPER_OXIDASE2"/>
    <property type="match status" value="1"/>
</dbReference>
<dbReference type="InterPro" id="IPR001117">
    <property type="entry name" value="Cu-oxidase_2nd"/>
</dbReference>
<feature type="domain" description="Plastocyanin-like" evidence="9">
    <location>
        <begin position="421"/>
        <end position="539"/>
    </location>
</feature>
<feature type="chain" id="PRO_5042216408" description="Laccase" evidence="7">
    <location>
        <begin position="20"/>
        <end position="543"/>
    </location>
</feature>
<dbReference type="SUPFAM" id="SSF49503">
    <property type="entry name" value="Cupredoxins"/>
    <property type="match status" value="3"/>
</dbReference>
<dbReference type="FunFam" id="2.60.40.420:FF:000038">
    <property type="entry name" value="Extracellular dihydrogeodin oxidase/laccase"/>
    <property type="match status" value="1"/>
</dbReference>
<evidence type="ECO:0000313" key="11">
    <source>
        <dbReference type="EMBL" id="KAK3168946.1"/>
    </source>
</evidence>
<feature type="domain" description="Plastocyanin-like" evidence="10">
    <location>
        <begin position="66"/>
        <end position="183"/>
    </location>
</feature>
<proteinExistence type="inferred from homology"/>
<dbReference type="FunFam" id="2.60.40.420:FF:000021">
    <property type="entry name" value="Extracellular dihydrogeodin oxidase/laccase"/>
    <property type="match status" value="1"/>
</dbReference>
<dbReference type="PROSITE" id="PS00079">
    <property type="entry name" value="MULTICOPPER_OXIDASE1"/>
    <property type="match status" value="1"/>
</dbReference>
<dbReference type="Pfam" id="PF07731">
    <property type="entry name" value="Cu-oxidase_2"/>
    <property type="match status" value="1"/>
</dbReference>
<dbReference type="InterPro" id="IPR002355">
    <property type="entry name" value="Cu_oxidase_Cu_BS"/>
</dbReference>
<dbReference type="EMBL" id="JASNWA010000010">
    <property type="protein sequence ID" value="KAK3168946.1"/>
    <property type="molecule type" value="Genomic_DNA"/>
</dbReference>
<dbReference type="Pfam" id="PF07732">
    <property type="entry name" value="Cu-oxidase_3"/>
    <property type="match status" value="1"/>
</dbReference>
<organism evidence="11 12">
    <name type="scientific">Lepraria neglecta</name>
    <dbReference type="NCBI Taxonomy" id="209136"/>
    <lineage>
        <taxon>Eukaryota</taxon>
        <taxon>Fungi</taxon>
        <taxon>Dikarya</taxon>
        <taxon>Ascomycota</taxon>
        <taxon>Pezizomycotina</taxon>
        <taxon>Lecanoromycetes</taxon>
        <taxon>OSLEUM clade</taxon>
        <taxon>Lecanoromycetidae</taxon>
        <taxon>Lecanorales</taxon>
        <taxon>Lecanorineae</taxon>
        <taxon>Stereocaulaceae</taxon>
        <taxon>Lepraria</taxon>
    </lineage>
</organism>
<dbReference type="AlphaFoldDB" id="A0AAD9YZS9"/>
<dbReference type="Proteomes" id="UP001276659">
    <property type="component" value="Unassembled WGS sequence"/>
</dbReference>
<feature type="signal peptide" evidence="7">
    <location>
        <begin position="1"/>
        <end position="19"/>
    </location>
</feature>
<evidence type="ECO:0000259" key="10">
    <source>
        <dbReference type="Pfam" id="PF07732"/>
    </source>
</evidence>
<dbReference type="InterPro" id="IPR045087">
    <property type="entry name" value="Cu-oxidase_fam"/>
</dbReference>
<dbReference type="Pfam" id="PF00394">
    <property type="entry name" value="Cu-oxidase"/>
    <property type="match status" value="1"/>
</dbReference>
<accession>A0AAD9YZS9</accession>
<dbReference type="InterPro" id="IPR008972">
    <property type="entry name" value="Cupredoxin"/>
</dbReference>
<keyword evidence="3" id="KW-0677">Repeat</keyword>
<feature type="domain" description="Plastocyanin-like" evidence="8">
    <location>
        <begin position="193"/>
        <end position="347"/>
    </location>
</feature>
<dbReference type="CDD" id="cd13901">
    <property type="entry name" value="CuRO_3_MaLCC_like"/>
    <property type="match status" value="1"/>
</dbReference>
<evidence type="ECO:0000256" key="2">
    <source>
        <dbReference type="ARBA" id="ARBA00022723"/>
    </source>
</evidence>
<keyword evidence="6" id="KW-0325">Glycoprotein</keyword>